<dbReference type="SUPFAM" id="SSF54909">
    <property type="entry name" value="Dimeric alpha+beta barrel"/>
    <property type="match status" value="1"/>
</dbReference>
<dbReference type="InterPro" id="IPR013097">
    <property type="entry name" value="Dabb"/>
</dbReference>
<dbReference type="EMBL" id="CP002453">
    <property type="protein sequence ID" value="ADV47688.1"/>
    <property type="molecule type" value="Genomic_DNA"/>
</dbReference>
<dbReference type="SMART" id="SM00886">
    <property type="entry name" value="Dabb"/>
    <property type="match status" value="1"/>
</dbReference>
<feature type="signal peptide" evidence="2">
    <location>
        <begin position="1"/>
        <end position="18"/>
    </location>
</feature>
<feature type="chain" id="PRO_5003215086" evidence="2">
    <location>
        <begin position="19"/>
        <end position="137"/>
    </location>
</feature>
<comment type="subunit">
    <text evidence="1">Homodimer.</text>
</comment>
<evidence type="ECO:0000313" key="5">
    <source>
        <dbReference type="Proteomes" id="UP000008634"/>
    </source>
</evidence>
<dbReference type="PROSITE" id="PS51502">
    <property type="entry name" value="S_R_A_B_BARREL"/>
    <property type="match status" value="1"/>
</dbReference>
<dbReference type="InterPro" id="IPR011008">
    <property type="entry name" value="Dimeric_a/b-barrel"/>
</dbReference>
<evidence type="ECO:0000313" key="4">
    <source>
        <dbReference type="EMBL" id="ADV47688.1"/>
    </source>
</evidence>
<sequence>MKNIALVLILLTITSIHAQDETITTEKMTETISINDNKLLRHVVLFQFKKGTTAEKIKEIESAFHKLPSKIKEISSYEWGLNNSPENLNKGFTHCFFITFKNEEDRAKYLPHPDHKAFGELLTPHLEDVLVLDYWTN</sequence>
<dbReference type="InterPro" id="IPR044662">
    <property type="entry name" value="HS1/DABB1-like"/>
</dbReference>
<dbReference type="HOGENOM" id="CLU_080664_4_0_10"/>
<dbReference type="Pfam" id="PF07876">
    <property type="entry name" value="Dabb"/>
    <property type="match status" value="1"/>
</dbReference>
<keyword evidence="5" id="KW-1185">Reference proteome</keyword>
<name>E6X9E9_CELAD</name>
<evidence type="ECO:0000259" key="3">
    <source>
        <dbReference type="PROSITE" id="PS51502"/>
    </source>
</evidence>
<reference evidence="4 5" key="1">
    <citation type="journal article" date="2010" name="Stand. Genomic Sci.">
        <title>Complete genome sequence of Cellulophaga algicola type strain (IC166).</title>
        <authorList>
            <person name="Abt B."/>
            <person name="Lu M."/>
            <person name="Misra M."/>
            <person name="Han C."/>
            <person name="Nolan M."/>
            <person name="Lucas S."/>
            <person name="Hammon N."/>
            <person name="Deshpande S."/>
            <person name="Cheng J.F."/>
            <person name="Tapia R."/>
            <person name="Goodwin L."/>
            <person name="Pitluck S."/>
            <person name="Liolios K."/>
            <person name="Pagani I."/>
            <person name="Ivanova N."/>
            <person name="Mavromatis K."/>
            <person name="Ovchinikova G."/>
            <person name="Pati A."/>
            <person name="Chen A."/>
            <person name="Palaniappan K."/>
            <person name="Land M."/>
            <person name="Hauser L."/>
            <person name="Chang Y.J."/>
            <person name="Jeffries C.D."/>
            <person name="Detter J.C."/>
            <person name="Brambilla E."/>
            <person name="Rohde M."/>
            <person name="Tindall B.J."/>
            <person name="Goker M."/>
            <person name="Woyke T."/>
            <person name="Bristow J."/>
            <person name="Eisen J.A."/>
            <person name="Markowitz V."/>
            <person name="Hugenholtz P."/>
            <person name="Kyrpides N.C."/>
            <person name="Klenk H.P."/>
            <person name="Lapidus A."/>
        </authorList>
    </citation>
    <scope>NUCLEOTIDE SEQUENCE [LARGE SCALE GENOMIC DNA]</scope>
    <source>
        <strain evidence="5">DSM 14237 / IC166 / ACAM 630</strain>
    </source>
</reference>
<dbReference type="KEGG" id="cao:Celal_0344"/>
<dbReference type="AlphaFoldDB" id="E6X9E9"/>
<gene>
    <name evidence="4" type="ordered locus">Celal_0344</name>
</gene>
<dbReference type="STRING" id="688270.Celal_0344"/>
<dbReference type="Proteomes" id="UP000008634">
    <property type="component" value="Chromosome"/>
</dbReference>
<dbReference type="Gene3D" id="3.30.70.100">
    <property type="match status" value="1"/>
</dbReference>
<dbReference type="RefSeq" id="WP_013549183.1">
    <property type="nucleotide sequence ID" value="NC_014934.1"/>
</dbReference>
<evidence type="ECO:0000256" key="2">
    <source>
        <dbReference type="SAM" id="SignalP"/>
    </source>
</evidence>
<organism evidence="4 5">
    <name type="scientific">Cellulophaga algicola (strain DSM 14237 / IC166 / ACAM 630)</name>
    <dbReference type="NCBI Taxonomy" id="688270"/>
    <lineage>
        <taxon>Bacteria</taxon>
        <taxon>Pseudomonadati</taxon>
        <taxon>Bacteroidota</taxon>
        <taxon>Flavobacteriia</taxon>
        <taxon>Flavobacteriales</taxon>
        <taxon>Flavobacteriaceae</taxon>
        <taxon>Cellulophaga</taxon>
    </lineage>
</organism>
<accession>E6X9E9</accession>
<dbReference type="PANTHER" id="PTHR33178">
    <property type="match status" value="1"/>
</dbReference>
<proteinExistence type="predicted"/>
<keyword evidence="2" id="KW-0732">Signal</keyword>
<feature type="domain" description="Stress-response A/B barrel" evidence="3">
    <location>
        <begin position="40"/>
        <end position="134"/>
    </location>
</feature>
<protein>
    <submittedName>
        <fullName evidence="4">Stress responsive alpha-beta barrel domain-containing protein</fullName>
    </submittedName>
</protein>
<dbReference type="eggNOG" id="COG2755">
    <property type="taxonomic scope" value="Bacteria"/>
</dbReference>
<dbReference type="OrthoDB" id="9816070at2"/>
<dbReference type="PANTHER" id="PTHR33178:SF10">
    <property type="entry name" value="STRESS-RESPONSE A_B BARREL DOMAIN-CONTAINING PROTEIN"/>
    <property type="match status" value="1"/>
</dbReference>
<evidence type="ECO:0000256" key="1">
    <source>
        <dbReference type="ARBA" id="ARBA00011738"/>
    </source>
</evidence>